<dbReference type="OrthoDB" id="7355447at2"/>
<evidence type="ECO:0000313" key="3">
    <source>
        <dbReference type="Proteomes" id="UP000002743"/>
    </source>
</evidence>
<reference evidence="2 3" key="2">
    <citation type="journal article" date="2011" name="J. Bacteriol.">
        <title>Genomes of three methylotrophs from a single niche uncover genetic and metabolic divergence of Methylophilaceae.</title>
        <authorList>
            <person name="Lapidus A."/>
            <person name="Clum A."/>
            <person name="Labutti K."/>
            <person name="Kaluzhnaya M.G."/>
            <person name="Lim S."/>
            <person name="Beck D.A."/>
            <person name="Glavina Del Rio T."/>
            <person name="Nolan M."/>
            <person name="Mavromatis K."/>
            <person name="Huntemann M."/>
            <person name="Lucas S."/>
            <person name="Lidstrom M.E."/>
            <person name="Ivanova N."/>
            <person name="Chistoserdova L."/>
        </authorList>
    </citation>
    <scope>NUCLEOTIDE SEQUENCE [LARGE SCALE GENOMIC DNA]</scope>
    <source>
        <strain evidence="2 3">SIP3-4</strain>
    </source>
</reference>
<evidence type="ECO:0000313" key="2">
    <source>
        <dbReference type="EMBL" id="ACT49644.1"/>
    </source>
</evidence>
<keyword evidence="1" id="KW-0732">Signal</keyword>
<dbReference type="KEGG" id="mei:Msip34_0396"/>
<evidence type="ECO:0008006" key="4">
    <source>
        <dbReference type="Google" id="ProtNLM"/>
    </source>
</evidence>
<sequence precursor="true">MLLAWLGFACLLLISQISHAAASDDIARGKQVAQIVYGIVSYTRWPAPFPELQLCITGDTRYADALMAGAPNPMHPRITVRQLALHTPEAVAQCQIAYLGTMENGERESLLAQLIGQPVLIISEPPPSCSAGGMFCLLFREDNVYFEVNLDTIARSGLRVHPNVLQLGKRKASP</sequence>
<accession>C6X924</accession>
<dbReference type="EMBL" id="CP001674">
    <property type="protein sequence ID" value="ACT49644.1"/>
    <property type="molecule type" value="Genomic_DNA"/>
</dbReference>
<feature type="signal peptide" evidence="1">
    <location>
        <begin position="1"/>
        <end position="20"/>
    </location>
</feature>
<organism evidence="2 3">
    <name type="scientific">Methylovorus glucosotrophus (strain SIP3-4)</name>
    <dbReference type="NCBI Taxonomy" id="582744"/>
    <lineage>
        <taxon>Bacteria</taxon>
        <taxon>Pseudomonadati</taxon>
        <taxon>Pseudomonadota</taxon>
        <taxon>Betaproteobacteria</taxon>
        <taxon>Nitrosomonadales</taxon>
        <taxon>Methylophilaceae</taxon>
        <taxon>Methylovorus</taxon>
    </lineage>
</organism>
<dbReference type="STRING" id="582744.Msip34_0396"/>
<reference evidence="3" key="1">
    <citation type="submission" date="2009-07" db="EMBL/GenBank/DDBJ databases">
        <title>Complete sequence of chromosome of Methylovorus sp. SIP3-4.</title>
        <authorList>
            <person name="Lucas S."/>
            <person name="Copeland A."/>
            <person name="Lapidus A."/>
            <person name="Glavina del Rio T."/>
            <person name="Tice H."/>
            <person name="Bruce D."/>
            <person name="Goodwin L."/>
            <person name="Pitluck S."/>
            <person name="Clum A."/>
            <person name="Larimer F."/>
            <person name="Land M."/>
            <person name="Hauser L."/>
            <person name="Kyrpides N."/>
            <person name="Mikhailova N."/>
            <person name="Kayluzhnaya M."/>
            <person name="Chistoserdova L."/>
        </authorList>
    </citation>
    <scope>NUCLEOTIDE SEQUENCE [LARGE SCALE GENOMIC DNA]</scope>
    <source>
        <strain evidence="3">SIP3-4</strain>
    </source>
</reference>
<gene>
    <name evidence="2" type="ordered locus">Msip34_0396</name>
</gene>
<feature type="chain" id="PRO_5002972473" description="Transmembrane protein" evidence="1">
    <location>
        <begin position="21"/>
        <end position="174"/>
    </location>
</feature>
<name>C6X924_METGS</name>
<protein>
    <recommendedName>
        <fullName evidence="4">Transmembrane protein</fullName>
    </recommendedName>
</protein>
<evidence type="ECO:0000256" key="1">
    <source>
        <dbReference type="SAM" id="SignalP"/>
    </source>
</evidence>
<dbReference type="HOGENOM" id="CLU_102469_0_0_4"/>
<proteinExistence type="predicted"/>
<dbReference type="AlphaFoldDB" id="C6X924"/>
<dbReference type="eggNOG" id="ENOG5032MZ8">
    <property type="taxonomic scope" value="Bacteria"/>
</dbReference>
<keyword evidence="3" id="KW-1185">Reference proteome</keyword>
<dbReference type="InterPro" id="IPR025293">
    <property type="entry name" value="YfiR/HmsC-like"/>
</dbReference>
<dbReference type="Proteomes" id="UP000002743">
    <property type="component" value="Chromosome"/>
</dbReference>
<dbReference type="Pfam" id="PF13689">
    <property type="entry name" value="DUF4154"/>
    <property type="match status" value="1"/>
</dbReference>